<organism evidence="3 4">
    <name type="scientific">Talaromyces proteolyticus</name>
    <dbReference type="NCBI Taxonomy" id="1131652"/>
    <lineage>
        <taxon>Eukaryota</taxon>
        <taxon>Fungi</taxon>
        <taxon>Dikarya</taxon>
        <taxon>Ascomycota</taxon>
        <taxon>Pezizomycotina</taxon>
        <taxon>Eurotiomycetes</taxon>
        <taxon>Eurotiomycetidae</taxon>
        <taxon>Eurotiales</taxon>
        <taxon>Trichocomaceae</taxon>
        <taxon>Talaromyces</taxon>
        <taxon>Talaromyces sect. Bacilispori</taxon>
    </lineage>
</organism>
<feature type="compositionally biased region" description="Basic and acidic residues" evidence="1">
    <location>
        <begin position="385"/>
        <end position="397"/>
    </location>
</feature>
<gene>
    <name evidence="3" type="ORF">BGW36DRAFT_410007</name>
</gene>
<dbReference type="RefSeq" id="XP_046068681.1">
    <property type="nucleotide sequence ID" value="XM_046219126.1"/>
</dbReference>
<comment type="caution">
    <text evidence="3">The sequence shown here is derived from an EMBL/GenBank/DDBJ whole genome shotgun (WGS) entry which is preliminary data.</text>
</comment>
<feature type="domain" description="Transcription regulator Rua1 C-terminal" evidence="2">
    <location>
        <begin position="412"/>
        <end position="522"/>
    </location>
</feature>
<feature type="compositionally biased region" description="Polar residues" evidence="1">
    <location>
        <begin position="234"/>
        <end position="243"/>
    </location>
</feature>
<dbReference type="AlphaFoldDB" id="A0AAD4PXK0"/>
<dbReference type="GeneID" id="70249413"/>
<evidence type="ECO:0000313" key="4">
    <source>
        <dbReference type="Proteomes" id="UP001201262"/>
    </source>
</evidence>
<dbReference type="PANTHER" id="PTHR28125:SF3">
    <property type="entry name" value="TRANSCRIPTION REGULATOR RUA1 C-TERMINAL DOMAIN-CONTAINING PROTEIN"/>
    <property type="match status" value="1"/>
</dbReference>
<dbReference type="Proteomes" id="UP001201262">
    <property type="component" value="Unassembled WGS sequence"/>
</dbReference>
<keyword evidence="4" id="KW-1185">Reference proteome</keyword>
<evidence type="ECO:0000256" key="1">
    <source>
        <dbReference type="SAM" id="MobiDB-lite"/>
    </source>
</evidence>
<accession>A0AAD4PXK0</accession>
<feature type="region of interest" description="Disordered" evidence="1">
    <location>
        <begin position="1"/>
        <end position="77"/>
    </location>
</feature>
<name>A0AAD4PXK0_9EURO</name>
<feature type="compositionally biased region" description="Polar residues" evidence="1">
    <location>
        <begin position="52"/>
        <end position="64"/>
    </location>
</feature>
<feature type="compositionally biased region" description="Basic residues" evidence="1">
    <location>
        <begin position="339"/>
        <end position="353"/>
    </location>
</feature>
<sequence length="597" mass="66333">MNGNTGQRVYWQMPSQQSPAPRDPPRNPPPKRTMSSTMETLGIRLRPPGFHQSASSSYYHTRQSPPQQPPPQQQQARVMHENMYASSQLTSQPHQQPWNGFGQSHDYATGNGYLYTPSLNDQSKLTVLAIGPVDIGKPNMYSDLNTDLYTWQYGLLYPDAYQQMGSTEPQSKLFSPDYNLSATYPNTSPLYTGQLVAPATEPGFLVYPDTISCPSSEYTSTSSLTALSPAPSPRCSQSESQSELARGIKRPRGTPSPRPNQFAAPYNLEDTRRCWSPVSCPSATPARRPSPLARQARTPEHITPNTYQFSAPPSFIPNNSLLMTSSSQPPTLGSSPERHKQKGSNHHPRKMLKSLHSNGDGDSQHLNDYTRLSEGPPDLFGPLSEEPKPPVAKDMHPDDPSLMPHEQDLRFDNDLYTPRWVRGHGNKREGWCGICKPGRWLVLKNSAFWYDKSFSHGVSAATGQAFEAPREIRRAEGEHHSTNSSSNKEDMWEGLCGSCGEWIPLISSKKKGTTWFRHAYKCQSRSRDKDKHRIESTVSLQLDQSSASPLATPAPFVELLDPVHNPLYLSVPDGGSGSGRNDGNAVMRTMANFQTLL</sequence>
<reference evidence="3" key="1">
    <citation type="submission" date="2021-12" db="EMBL/GenBank/DDBJ databases">
        <title>Convergent genome expansion in fungi linked to evolution of root-endophyte symbiosis.</title>
        <authorList>
            <consortium name="DOE Joint Genome Institute"/>
            <person name="Ke Y.-H."/>
            <person name="Bonito G."/>
            <person name="Liao H.-L."/>
            <person name="Looney B."/>
            <person name="Rojas-Flechas A."/>
            <person name="Nash J."/>
            <person name="Hameed K."/>
            <person name="Schadt C."/>
            <person name="Martin F."/>
            <person name="Crous P.W."/>
            <person name="Miettinen O."/>
            <person name="Magnuson J.K."/>
            <person name="Labbe J."/>
            <person name="Jacobson D."/>
            <person name="Doktycz M.J."/>
            <person name="Veneault-Fourrey C."/>
            <person name="Kuo A."/>
            <person name="Mondo S."/>
            <person name="Calhoun S."/>
            <person name="Riley R."/>
            <person name="Ohm R."/>
            <person name="LaButti K."/>
            <person name="Andreopoulos B."/>
            <person name="Pangilinan J."/>
            <person name="Nolan M."/>
            <person name="Tritt A."/>
            <person name="Clum A."/>
            <person name="Lipzen A."/>
            <person name="Daum C."/>
            <person name="Barry K."/>
            <person name="Grigoriev I.V."/>
            <person name="Vilgalys R."/>
        </authorList>
    </citation>
    <scope>NUCLEOTIDE SEQUENCE</scope>
    <source>
        <strain evidence="3">PMI_201</strain>
    </source>
</reference>
<feature type="region of interest" description="Disordered" evidence="1">
    <location>
        <begin position="279"/>
        <end position="397"/>
    </location>
</feature>
<dbReference type="Pfam" id="PF14616">
    <property type="entry name" value="Rua1_C"/>
    <property type="match status" value="1"/>
</dbReference>
<protein>
    <recommendedName>
        <fullName evidence="2">Transcription regulator Rua1 C-terminal domain-containing protein</fullName>
    </recommendedName>
</protein>
<dbReference type="PANTHER" id="PTHR28125">
    <property type="entry name" value="MEIOTIC EXPRESSION UP-REGULATED PROTEIN 26"/>
    <property type="match status" value="1"/>
</dbReference>
<feature type="compositionally biased region" description="Polar residues" evidence="1">
    <location>
        <begin position="303"/>
        <end position="334"/>
    </location>
</feature>
<feature type="region of interest" description="Disordered" evidence="1">
    <location>
        <begin position="222"/>
        <end position="265"/>
    </location>
</feature>
<proteinExistence type="predicted"/>
<evidence type="ECO:0000259" key="2">
    <source>
        <dbReference type="Pfam" id="PF14616"/>
    </source>
</evidence>
<feature type="compositionally biased region" description="Polar residues" evidence="1">
    <location>
        <begin position="355"/>
        <end position="367"/>
    </location>
</feature>
<dbReference type="InterPro" id="IPR028012">
    <property type="entry name" value="Rua1_C"/>
</dbReference>
<dbReference type="EMBL" id="JAJTJA010000010">
    <property type="protein sequence ID" value="KAH8692808.1"/>
    <property type="molecule type" value="Genomic_DNA"/>
</dbReference>
<evidence type="ECO:0000313" key="3">
    <source>
        <dbReference type="EMBL" id="KAH8692808.1"/>
    </source>
</evidence>
<feature type="compositionally biased region" description="Polar residues" evidence="1">
    <location>
        <begin position="1"/>
        <end position="18"/>
    </location>
</feature>